<dbReference type="Ensembl" id="ENSOMET00000004416.1">
    <property type="protein sequence ID" value="ENSOMEP00000007260.1"/>
    <property type="gene ID" value="ENSOMEG00000008355.1"/>
</dbReference>
<dbReference type="OMA" id="HLCIISA"/>
<organism evidence="1 2">
    <name type="scientific">Oryzias melastigma</name>
    <name type="common">Marine medaka</name>
    <dbReference type="NCBI Taxonomy" id="30732"/>
    <lineage>
        <taxon>Eukaryota</taxon>
        <taxon>Metazoa</taxon>
        <taxon>Chordata</taxon>
        <taxon>Craniata</taxon>
        <taxon>Vertebrata</taxon>
        <taxon>Euteleostomi</taxon>
        <taxon>Actinopterygii</taxon>
        <taxon>Neopterygii</taxon>
        <taxon>Teleostei</taxon>
        <taxon>Neoteleostei</taxon>
        <taxon>Acanthomorphata</taxon>
        <taxon>Ovalentaria</taxon>
        <taxon>Atherinomorphae</taxon>
        <taxon>Beloniformes</taxon>
        <taxon>Adrianichthyidae</taxon>
        <taxon>Oryziinae</taxon>
        <taxon>Oryzias</taxon>
    </lineage>
</organism>
<dbReference type="PANTHER" id="PTHR35824">
    <property type="entry name" value="MEMBRANE-ANCHORED JUNCTION PROTEIN MAJIN"/>
    <property type="match status" value="1"/>
</dbReference>
<reference evidence="1" key="1">
    <citation type="submission" date="2025-08" db="UniProtKB">
        <authorList>
            <consortium name="Ensembl"/>
        </authorList>
    </citation>
    <scope>IDENTIFICATION</scope>
</reference>
<dbReference type="GeneTree" id="ENSGT00940000168662"/>
<name>A0A3B3BP69_ORYME</name>
<dbReference type="Proteomes" id="UP000261560">
    <property type="component" value="Unplaced"/>
</dbReference>
<protein>
    <submittedName>
        <fullName evidence="1">Uncharacterized protein</fullName>
    </submittedName>
</protein>
<dbReference type="GO" id="GO:0070197">
    <property type="term" value="P:meiotic attachment of telomere to nuclear envelope"/>
    <property type="evidence" value="ECO:0007669"/>
    <property type="project" value="TreeGrafter"/>
</dbReference>
<dbReference type="PaxDb" id="30732-ENSOMEP00000007260"/>
<dbReference type="PANTHER" id="PTHR35824:SF1">
    <property type="entry name" value="MEMBRANE-ANCHORED JUNCTION PROTEIN"/>
    <property type="match status" value="1"/>
</dbReference>
<dbReference type="GO" id="GO:0005637">
    <property type="term" value="C:nuclear inner membrane"/>
    <property type="evidence" value="ECO:0007669"/>
    <property type="project" value="TreeGrafter"/>
</dbReference>
<dbReference type="AlphaFoldDB" id="A0A3B3BP69"/>
<dbReference type="Pfam" id="PF15077">
    <property type="entry name" value="MAJIN"/>
    <property type="match status" value="1"/>
</dbReference>
<proteinExistence type="predicted"/>
<reference evidence="1" key="2">
    <citation type="submission" date="2025-09" db="UniProtKB">
        <authorList>
            <consortium name="Ensembl"/>
        </authorList>
    </citation>
    <scope>IDENTIFICATION</scope>
</reference>
<dbReference type="GO" id="GO:0003677">
    <property type="term" value="F:DNA binding"/>
    <property type="evidence" value="ECO:0007669"/>
    <property type="project" value="InterPro"/>
</dbReference>
<accession>A0A3B3BP69</accession>
<sequence length="110" mass="12699">MSLRPFSFPLPETRYFRAGGGLIYKFKIRGGSSFRDEEITGVDSNNQELEVIFDVFSASLFRLVYLVWTVLGNLEHLQPFSSAHYTAFPCILKFFSNQHIYISLNVYSML</sequence>
<dbReference type="STRING" id="30732.ENSOMEP00000007260"/>
<dbReference type="GO" id="GO:0007129">
    <property type="term" value="P:homologous chromosome pairing at meiosis"/>
    <property type="evidence" value="ECO:0007669"/>
    <property type="project" value="TreeGrafter"/>
</dbReference>
<evidence type="ECO:0000313" key="2">
    <source>
        <dbReference type="Proteomes" id="UP000261560"/>
    </source>
</evidence>
<dbReference type="InterPro" id="IPR027816">
    <property type="entry name" value="MAJIN"/>
</dbReference>
<evidence type="ECO:0000313" key="1">
    <source>
        <dbReference type="Ensembl" id="ENSOMEP00000007260.1"/>
    </source>
</evidence>
<keyword evidence="2" id="KW-1185">Reference proteome</keyword>